<proteinExistence type="predicted"/>
<comment type="caution">
    <text evidence="2">The sequence shown here is derived from an EMBL/GenBank/DDBJ whole genome shotgun (WGS) entry which is preliminary data.</text>
</comment>
<sequence length="87" mass="9801">MASSQSTNKSTKKEIEEERTYSSTDSNRGYIVANAVKEACRIALGQNRQDWDAACKFILQNESLTDKERSSIINLLIKDGDNMNKNL</sequence>
<name>A0A2Z6RM62_9GLOM</name>
<feature type="compositionally biased region" description="Basic and acidic residues" evidence="1">
    <location>
        <begin position="11"/>
        <end position="20"/>
    </location>
</feature>
<dbReference type="OrthoDB" id="2330226at2759"/>
<evidence type="ECO:0000256" key="1">
    <source>
        <dbReference type="SAM" id="MobiDB-lite"/>
    </source>
</evidence>
<reference evidence="3" key="2">
    <citation type="submission" date="2019-10" db="EMBL/GenBank/DDBJ databases">
        <title>Conservation and host-specific expression of non-tandemly repeated heterogenous ribosome RNA gene in arbuscular mycorrhizal fungi.</title>
        <authorList>
            <person name="Maeda T."/>
            <person name="Kobayashi Y."/>
            <person name="Nakagawa T."/>
            <person name="Ezawa T."/>
            <person name="Yamaguchi K."/>
            <person name="Bino T."/>
            <person name="Nishimoto Y."/>
            <person name="Shigenobu S."/>
            <person name="Kawaguchi M."/>
        </authorList>
    </citation>
    <scope>NUCLEOTIDE SEQUENCE</scope>
    <source>
        <strain evidence="3">HR1</strain>
    </source>
</reference>
<protein>
    <submittedName>
        <fullName evidence="2">Uncharacterized protein</fullName>
    </submittedName>
</protein>
<accession>A0A2Z6RM62</accession>
<dbReference type="Proteomes" id="UP000247702">
    <property type="component" value="Unassembled WGS sequence"/>
</dbReference>
<evidence type="ECO:0000313" key="3">
    <source>
        <dbReference type="EMBL" id="GES76991.1"/>
    </source>
</evidence>
<reference evidence="2 4" key="1">
    <citation type="submission" date="2017-11" db="EMBL/GenBank/DDBJ databases">
        <title>The genome of Rhizophagus clarus HR1 reveals common genetic basis of auxotrophy among arbuscular mycorrhizal fungi.</title>
        <authorList>
            <person name="Kobayashi Y."/>
        </authorList>
    </citation>
    <scope>NUCLEOTIDE SEQUENCE [LARGE SCALE GENOMIC DNA]</scope>
    <source>
        <strain evidence="2 4">HR1</strain>
    </source>
</reference>
<evidence type="ECO:0000313" key="4">
    <source>
        <dbReference type="Proteomes" id="UP000247702"/>
    </source>
</evidence>
<keyword evidence="4" id="KW-1185">Reference proteome</keyword>
<dbReference type="EMBL" id="BEXD01002746">
    <property type="protein sequence ID" value="GBB99284.1"/>
    <property type="molecule type" value="Genomic_DNA"/>
</dbReference>
<dbReference type="Proteomes" id="UP000615446">
    <property type="component" value="Unassembled WGS sequence"/>
</dbReference>
<dbReference type="AlphaFoldDB" id="A0A2Z6RM62"/>
<feature type="region of interest" description="Disordered" evidence="1">
    <location>
        <begin position="1"/>
        <end position="24"/>
    </location>
</feature>
<organism evidence="2 4">
    <name type="scientific">Rhizophagus clarus</name>
    <dbReference type="NCBI Taxonomy" id="94130"/>
    <lineage>
        <taxon>Eukaryota</taxon>
        <taxon>Fungi</taxon>
        <taxon>Fungi incertae sedis</taxon>
        <taxon>Mucoromycota</taxon>
        <taxon>Glomeromycotina</taxon>
        <taxon>Glomeromycetes</taxon>
        <taxon>Glomerales</taxon>
        <taxon>Glomeraceae</taxon>
        <taxon>Rhizophagus</taxon>
    </lineage>
</organism>
<gene>
    <name evidence="3" type="ORF">RCL2_000438000</name>
    <name evidence="2" type="ORF">RclHR1_03470019</name>
</gene>
<evidence type="ECO:0000313" key="2">
    <source>
        <dbReference type="EMBL" id="GBB99284.1"/>
    </source>
</evidence>
<dbReference type="EMBL" id="BLAL01000027">
    <property type="protein sequence ID" value="GES76991.1"/>
    <property type="molecule type" value="Genomic_DNA"/>
</dbReference>